<protein>
    <submittedName>
        <fullName evidence="2">Uncharacterized protein</fullName>
    </submittedName>
</protein>
<reference evidence="2 3" key="1">
    <citation type="journal article" date="2018" name="Front. Microbiol.">
        <title>Genomic and genetic insights into a cosmopolitan fungus, Paecilomyces variotii (Eurotiales).</title>
        <authorList>
            <person name="Urquhart A.S."/>
            <person name="Mondo S.J."/>
            <person name="Makela M.R."/>
            <person name="Hane J.K."/>
            <person name="Wiebenga A."/>
            <person name="He G."/>
            <person name="Mihaltcheva S."/>
            <person name="Pangilinan J."/>
            <person name="Lipzen A."/>
            <person name="Barry K."/>
            <person name="de Vries R.P."/>
            <person name="Grigoriev I.V."/>
            <person name="Idnurm A."/>
        </authorList>
    </citation>
    <scope>NUCLEOTIDE SEQUENCE [LARGE SCALE GENOMIC DNA]</scope>
    <source>
        <strain evidence="2 3">CBS 101075</strain>
    </source>
</reference>
<comment type="caution">
    <text evidence="2">The sequence shown here is derived from an EMBL/GenBank/DDBJ whole genome shotgun (WGS) entry which is preliminary data.</text>
</comment>
<feature type="compositionally biased region" description="Basic and acidic residues" evidence="1">
    <location>
        <begin position="375"/>
        <end position="408"/>
    </location>
</feature>
<feature type="compositionally biased region" description="Polar residues" evidence="1">
    <location>
        <begin position="510"/>
        <end position="521"/>
    </location>
</feature>
<evidence type="ECO:0000313" key="2">
    <source>
        <dbReference type="EMBL" id="RWQ97245.1"/>
    </source>
</evidence>
<sequence length="766" mass="85616">MPKLKQLTCHVEWTPSNTPFREYGICYGDGVVESYIAIPAGSTPFSINLRSDGFIAPGLAAFVFIDGVYQCNRYRGDLQISDKVRMDCLSDTVNFRVRQKEERLPDGGWMGRPWRFEPLNIDNSVNDPTLSSHFRHLGTIHVLVLRCLPDTGLPDYAASGFDLECPTSPESATAIMSDDESLFTRPLHGQTKSRDQTIIPPYAGFDGPGDIPYYNSRQSRRYDQFRPNTSSARDVRSEFRRGSGGISSDDWNQPRRDSDWTDVPVRKKSSINRLERDQRTATTTSSHLSCQSALSRRLDTNYVPDIDPFDSASNAPNRARMAQSRISYAPSGTPIVVNINPMLSPEQRVTTSRGPGLPDERRTTTGDAGHGHIGSNRDKGYQEYNLRRRYDDSEKDREYQYGRKEGRRNMKHGNVHPASTPGGFHSRDHQQHDGRDSEWDNHGDTDQGVDNNSPSTGWKPNGESGFLTEDKDEWGASSPQMTQSDDQQWEQDADPLNNNKTEADNEWVQADTNASSSNNESLLKEKSWQPDAGNVNEGYDWDTSENPNQDTIPEKQSHVDEHSTTIGNGTWTRTVQSSSSGIDDQDPLYRNTADNKDSHGAEPGRIKVQIPCGEAARMLRERPVLWQGNNPLTENAAPSPASRPQQLTPGQNSMVLVSPLATGSDGNEPALYTVPLSVARSGLLSHQVQLGSAAEYVHKVGQPTYIDTLESPYAKFTFNYRIQGAIEQLLGIKIERNLDEERRKLESVSKEELIAHILRTEVVQNS</sequence>
<dbReference type="Proteomes" id="UP000283841">
    <property type="component" value="Unassembled WGS sequence"/>
</dbReference>
<feature type="region of interest" description="Disordered" evidence="1">
    <location>
        <begin position="344"/>
        <end position="608"/>
    </location>
</feature>
<feature type="compositionally biased region" description="Basic and acidic residues" evidence="1">
    <location>
        <begin position="552"/>
        <end position="563"/>
    </location>
</feature>
<proteinExistence type="predicted"/>
<feature type="compositionally biased region" description="Basic and acidic residues" evidence="1">
    <location>
        <begin position="593"/>
        <end position="605"/>
    </location>
</feature>
<feature type="compositionally biased region" description="Polar residues" evidence="1">
    <location>
        <begin position="564"/>
        <end position="582"/>
    </location>
</feature>
<feature type="compositionally biased region" description="Polar residues" evidence="1">
    <location>
        <begin position="477"/>
        <end position="486"/>
    </location>
</feature>
<dbReference type="GeneID" id="39598211"/>
<keyword evidence="3" id="KW-1185">Reference proteome</keyword>
<evidence type="ECO:0000256" key="1">
    <source>
        <dbReference type="SAM" id="MobiDB-lite"/>
    </source>
</evidence>
<feature type="region of interest" description="Disordered" evidence="1">
    <location>
        <begin position="188"/>
        <end position="292"/>
    </location>
</feature>
<organism evidence="2 3">
    <name type="scientific">Byssochlamys spectabilis</name>
    <name type="common">Paecilomyces variotii</name>
    <dbReference type="NCBI Taxonomy" id="264951"/>
    <lineage>
        <taxon>Eukaryota</taxon>
        <taxon>Fungi</taxon>
        <taxon>Dikarya</taxon>
        <taxon>Ascomycota</taxon>
        <taxon>Pezizomycotina</taxon>
        <taxon>Eurotiomycetes</taxon>
        <taxon>Eurotiomycetidae</taxon>
        <taxon>Eurotiales</taxon>
        <taxon>Thermoascaceae</taxon>
        <taxon>Paecilomyces</taxon>
    </lineage>
</organism>
<feature type="compositionally biased region" description="Basic and acidic residues" evidence="1">
    <location>
        <begin position="425"/>
        <end position="445"/>
    </location>
</feature>
<dbReference type="STRING" id="264951.A0A443HZG9"/>
<dbReference type="VEuPathDB" id="FungiDB:C8Q69DRAFT_443636"/>
<name>A0A443HZG9_BYSSP</name>
<dbReference type="AlphaFoldDB" id="A0A443HZG9"/>
<gene>
    <name evidence="2" type="ORF">C8Q69DRAFT_443636</name>
</gene>
<feature type="region of interest" description="Disordered" evidence="1">
    <location>
        <begin position="628"/>
        <end position="650"/>
    </location>
</feature>
<accession>A0A443HZG9</accession>
<evidence type="ECO:0000313" key="3">
    <source>
        <dbReference type="Proteomes" id="UP000283841"/>
    </source>
</evidence>
<dbReference type="RefSeq" id="XP_028486890.1">
    <property type="nucleotide sequence ID" value="XM_028628934.1"/>
</dbReference>
<feature type="compositionally biased region" description="Polar residues" evidence="1">
    <location>
        <begin position="280"/>
        <end position="292"/>
    </location>
</feature>
<dbReference type="EMBL" id="RCNU01000003">
    <property type="protein sequence ID" value="RWQ97245.1"/>
    <property type="molecule type" value="Genomic_DNA"/>
</dbReference>
<feature type="compositionally biased region" description="Polar residues" evidence="1">
    <location>
        <begin position="448"/>
        <end position="458"/>
    </location>
</feature>